<reference evidence="1" key="2">
    <citation type="submission" date="2020-08" db="EMBL/GenBank/DDBJ databases">
        <authorList>
            <person name="Chen M."/>
            <person name="Teng W."/>
            <person name="Zhao L."/>
            <person name="Hu C."/>
            <person name="Zhou Y."/>
            <person name="Han B."/>
            <person name="Song L."/>
            <person name="Shu W."/>
        </authorList>
    </citation>
    <scope>NUCLEOTIDE SEQUENCE</scope>
    <source>
        <strain evidence="1">FACHB-1277</strain>
    </source>
</reference>
<name>A0A926US55_9CYAN</name>
<accession>A0A926US55</accession>
<dbReference type="InterPro" id="IPR049537">
    <property type="entry name" value="RelB-like"/>
</dbReference>
<gene>
    <name evidence="1" type="ORF">H6F44_04170</name>
</gene>
<keyword evidence="2" id="KW-1185">Reference proteome</keyword>
<sequence length="73" mass="8349">MPLLNLEYITNQEGQPTAVVIPIEIWRQLLPIDNFSLENLSEAIEDYCLHKAMDEGKNTPLYSRAEALAFLED</sequence>
<dbReference type="AlphaFoldDB" id="A0A926US55"/>
<comment type="caution">
    <text evidence="1">The sequence shown here is derived from an EMBL/GenBank/DDBJ whole genome shotgun (WGS) entry which is preliminary data.</text>
</comment>
<protein>
    <recommendedName>
        <fullName evidence="3">Prevent-host-death protein</fullName>
    </recommendedName>
</protein>
<reference evidence="1" key="1">
    <citation type="journal article" date="2015" name="ISME J.">
        <title>Draft Genome Sequence of Streptomyces incarnatus NRRL8089, which Produces the Nucleoside Antibiotic Sinefungin.</title>
        <authorList>
            <person name="Oshima K."/>
            <person name="Hattori M."/>
            <person name="Shimizu H."/>
            <person name="Fukuda K."/>
            <person name="Nemoto M."/>
            <person name="Inagaki K."/>
            <person name="Tamura T."/>
        </authorList>
    </citation>
    <scope>NUCLEOTIDE SEQUENCE</scope>
    <source>
        <strain evidence="1">FACHB-1277</strain>
    </source>
</reference>
<evidence type="ECO:0000313" key="1">
    <source>
        <dbReference type="EMBL" id="MBD2149322.1"/>
    </source>
</evidence>
<dbReference type="Pfam" id="PF18506">
    <property type="entry name" value="RelB-like"/>
    <property type="match status" value="1"/>
</dbReference>
<dbReference type="RefSeq" id="WP_190349688.1">
    <property type="nucleotide sequence ID" value="NZ_JACJPY010000007.1"/>
</dbReference>
<proteinExistence type="predicted"/>
<dbReference type="Proteomes" id="UP000631421">
    <property type="component" value="Unassembled WGS sequence"/>
</dbReference>
<evidence type="ECO:0008006" key="3">
    <source>
        <dbReference type="Google" id="ProtNLM"/>
    </source>
</evidence>
<organism evidence="1 2">
    <name type="scientific">Pseudanabaena cinerea FACHB-1277</name>
    <dbReference type="NCBI Taxonomy" id="2949581"/>
    <lineage>
        <taxon>Bacteria</taxon>
        <taxon>Bacillati</taxon>
        <taxon>Cyanobacteriota</taxon>
        <taxon>Cyanophyceae</taxon>
        <taxon>Pseudanabaenales</taxon>
        <taxon>Pseudanabaenaceae</taxon>
        <taxon>Pseudanabaena</taxon>
        <taxon>Pseudanabaena cinerea</taxon>
    </lineage>
</organism>
<dbReference type="EMBL" id="JACJPY010000007">
    <property type="protein sequence ID" value="MBD2149322.1"/>
    <property type="molecule type" value="Genomic_DNA"/>
</dbReference>
<evidence type="ECO:0000313" key="2">
    <source>
        <dbReference type="Proteomes" id="UP000631421"/>
    </source>
</evidence>